<feature type="region of interest" description="Disordered" evidence="8">
    <location>
        <begin position="1220"/>
        <end position="1269"/>
    </location>
</feature>
<feature type="compositionally biased region" description="Polar residues" evidence="8">
    <location>
        <begin position="1223"/>
        <end position="1234"/>
    </location>
</feature>
<dbReference type="InterPro" id="IPR019931">
    <property type="entry name" value="LPXTG_anchor"/>
</dbReference>
<evidence type="ECO:0000256" key="4">
    <source>
        <dbReference type="ARBA" id="ARBA00022729"/>
    </source>
</evidence>
<protein>
    <recommendedName>
        <fullName evidence="9">Gram-positive cocci surface proteins LPxTG domain-containing protein</fullName>
    </recommendedName>
</protein>
<evidence type="ECO:0000256" key="6">
    <source>
        <dbReference type="ARBA" id="ARBA00023026"/>
    </source>
</evidence>
<feature type="domain" description="Gram-positive cocci surface proteins LPxTG" evidence="9">
    <location>
        <begin position="1262"/>
        <end position="1294"/>
    </location>
</feature>
<name>A0AB33R6L9_STREQ</name>
<evidence type="ECO:0000256" key="3">
    <source>
        <dbReference type="ARBA" id="ARBA00022525"/>
    </source>
</evidence>
<evidence type="ECO:0000313" key="10">
    <source>
        <dbReference type="EMBL" id="CCI62372.1"/>
    </source>
</evidence>
<dbReference type="GO" id="GO:0007155">
    <property type="term" value="P:cell adhesion"/>
    <property type="evidence" value="ECO:0007669"/>
    <property type="project" value="InterPro"/>
</dbReference>
<dbReference type="NCBIfam" id="TIGR01167">
    <property type="entry name" value="LPXTG_anchor"/>
    <property type="match status" value="1"/>
</dbReference>
<keyword evidence="5" id="KW-0677">Repeat</keyword>
<dbReference type="Gene3D" id="2.60.40.1280">
    <property type="match status" value="1"/>
</dbReference>
<feature type="compositionally biased region" description="Basic and acidic residues" evidence="8">
    <location>
        <begin position="1258"/>
        <end position="1269"/>
    </location>
</feature>
<evidence type="ECO:0000256" key="7">
    <source>
        <dbReference type="ARBA" id="ARBA00023088"/>
    </source>
</evidence>
<keyword evidence="7" id="KW-0572">Peptidoglycan-anchor</keyword>
<dbReference type="EMBL" id="HE858529">
    <property type="protein sequence ID" value="CCI62372.1"/>
    <property type="molecule type" value="Genomic_DNA"/>
</dbReference>
<keyword evidence="6" id="KW-0843">Virulence</keyword>
<evidence type="ECO:0000256" key="5">
    <source>
        <dbReference type="ARBA" id="ARBA00022737"/>
    </source>
</evidence>
<accession>A0AB33R6L9</accession>
<dbReference type="KEGG" id="sdc:SDSE_0875"/>
<dbReference type="Pfam" id="PF17961">
    <property type="entry name" value="Big_8"/>
    <property type="match status" value="1"/>
</dbReference>
<keyword evidence="2" id="KW-0134">Cell wall</keyword>
<evidence type="ECO:0000313" key="11">
    <source>
        <dbReference type="Proteomes" id="UP000009215"/>
    </source>
</evidence>
<reference evidence="10 11" key="1">
    <citation type="submission" date="2012-05" db="EMBL/GenBank/DDBJ databases">
        <title>Complete genome sequence of a Streptococcus dysgalactiae subsp. equisimilis strain possessing Lancefield's group A antigen.</title>
        <authorList>
            <person name="Luetticken R."/>
            <person name="Bruellhoff K."/>
            <person name="Van der Linden M."/>
            <person name="Peltroche-Llacsahuanga H."/>
            <person name="Blom J."/>
            <person name="Weber-Lehmann J."/>
            <person name="Ferretti J.J."/>
            <person name="McShan W.M."/>
        </authorList>
    </citation>
    <scope>NUCLEOTIDE SEQUENCE [LARGE SCALE GENOMIC DNA]</scope>
    <source>
        <strain evidence="10 11">AC-2713</strain>
    </source>
</reference>
<evidence type="ECO:0000259" key="9">
    <source>
        <dbReference type="PROSITE" id="PS50847"/>
    </source>
</evidence>
<dbReference type="RefSeq" id="WP_015057513.1">
    <property type="nucleotide sequence ID" value="NC_019042.1"/>
</dbReference>
<comment type="subcellular location">
    <subcellularLocation>
        <location evidence="1">Secreted</location>
        <location evidence="1">Cell wall</location>
        <topology evidence="1">Peptidoglycan-anchor</topology>
    </subcellularLocation>
</comment>
<evidence type="ECO:0000256" key="1">
    <source>
        <dbReference type="ARBA" id="ARBA00004168"/>
    </source>
</evidence>
<dbReference type="Pfam" id="PF06458">
    <property type="entry name" value="MucBP"/>
    <property type="match status" value="6"/>
</dbReference>
<dbReference type="Pfam" id="PF02986">
    <property type="entry name" value="Fn_bind"/>
    <property type="match status" value="2"/>
</dbReference>
<dbReference type="Pfam" id="PF10425">
    <property type="entry name" value="SdrG_C_C"/>
    <property type="match status" value="1"/>
</dbReference>
<dbReference type="InterPro" id="IPR011252">
    <property type="entry name" value="Fibrogen-bd_dom1"/>
</dbReference>
<sequence>MFKRERSRYSIRKNKCYGACSVFLGLTILTLAMAGGNVKADSAVSVEGEPAVSTLVALEGTAQHLPTETSAGYSLESDEEGLETNTEMAPASLEAQGATPRAIEGEVVAGQDVSDKLTTIKAEFEEVEESIDPNNGQHLYFESVFDIADDVKQGDYFYLSLSKEITPFGDDKSHQDQFESLHDGEEIIAVANYEENSNRIKYTFTDKITSKTNINGFIRLPLFIDRYAVPNSQNILPEVKIGKTIAKTSVNVDYTNLKLEKDNLTANVLSIITSIDDKNKEIEWTIYINPLEKKLPNTKLELFSYDASKDVKEETSVNFLKDFPKTIEIYKVPENYNLPESFGIEYEKLVKENVNPVLQSEMITIDLKDKLKSGNAYVLKLKTVYNPDKPTALTAVLSGRGSTLLSPHGTIAKHEFDEGQAGAKSLEAVGFFVEKHIFKTVDELGNTIKEDVVIESSDSGKVGSEFSTEKSKRFPEYSLKEVMSTTGTKFSSTGEKVSNLYIKNKVQEVTYLYQRQIVTKGSFQEHHDYYDMERAFDGTILKRTKNTNLSYSDQIQSGKETEHYTTQKHEQDDYQFLTVTEPKNDPIFDKSGNRVEGNFVANVKKEVTYEYEKVNQPGRFEDTHKYFINYVDANGQVIRTEEVNSLTNQYQEGMPEWDEYVAYPLEKDGFVFKTTSDDKLTNLGNFDKETKITRGSYTPGEMQHITYNYYKDVLLSGTVIATYGEFGTGQPLSDAVFATYGKTDKELPNGAGQLNDDYVTVAKDIPGYHLVEQPENAKGKVSDGVTYVHYLYQKDKEPLGTVIVRHIEFGTGKELAPSEYATYDDVPAGVPAGSTVAGTGYETKPAQIDGYDLVEVPEDNYGNVFEGITRLTYVYKKQAQPLGTVIVRHVEFGTGKELAPSEYATYDDVPAGVPSGSTVAGTGYETKPAQIDGYDLVEVPEDNYGNVFEGITRLTYVYKKQAQPLGTVIVRHIEFGTGKELAPSEYATYDDVPAGVPAGSTVAGTGYETKPAQIDGYDLVEVPEDDYGNVFEGITRLTYVYKKQIITGQGEIIDFELESNGDESGQNEQPDEISEHGPLVELEYPSQEGMSGENAGTVEIEENAPIVELDYPSQEGMSGENAGTVEIEENAPIVELDYPSQEGMSGENAGTVEIEENAPIVELDYPSQEGMSGENAGTVEIEESSPIVELDYPSQEGMSGENAGTVEVEENAPIVELDYPSQEGMSGENTGQQTIEEDTPTVTIEEKPVVKPVSSQPSKEELPATGERSETAVTVLGLALSALGLTFIRKRKQN</sequence>
<dbReference type="Gene3D" id="3.10.20.320">
    <property type="entry name" value="Putative peptidoglycan bound protein (lpxtg motif)"/>
    <property type="match status" value="5"/>
</dbReference>
<dbReference type="InterPro" id="IPR011266">
    <property type="entry name" value="Adhesin_Fg-bd_dom_2"/>
</dbReference>
<dbReference type="PROSITE" id="PS50847">
    <property type="entry name" value="GRAM_POS_ANCHORING"/>
    <property type="match status" value="1"/>
</dbReference>
<keyword evidence="4" id="KW-0732">Signal</keyword>
<dbReference type="InterPro" id="IPR009459">
    <property type="entry name" value="MucBP_dom"/>
</dbReference>
<dbReference type="InterPro" id="IPR041171">
    <property type="entry name" value="SDR_Ig"/>
</dbReference>
<dbReference type="Proteomes" id="UP000009215">
    <property type="component" value="Chromosome"/>
</dbReference>
<organism evidence="10 11">
    <name type="scientific">Streptococcus dysgalactiae subsp. equisimilis AC-2713</name>
    <dbReference type="NCBI Taxonomy" id="759913"/>
    <lineage>
        <taxon>Bacteria</taxon>
        <taxon>Bacillati</taxon>
        <taxon>Bacillota</taxon>
        <taxon>Bacilli</taxon>
        <taxon>Lactobacillales</taxon>
        <taxon>Streptococcaceae</taxon>
        <taxon>Streptococcus</taxon>
    </lineage>
</organism>
<dbReference type="SUPFAM" id="SSF49401">
    <property type="entry name" value="Bacterial adhesins"/>
    <property type="match status" value="2"/>
</dbReference>
<evidence type="ECO:0000256" key="8">
    <source>
        <dbReference type="SAM" id="MobiDB-lite"/>
    </source>
</evidence>
<proteinExistence type="predicted"/>
<gene>
    <name evidence="10" type="ORF">SDSE_0875</name>
</gene>
<evidence type="ECO:0000256" key="2">
    <source>
        <dbReference type="ARBA" id="ARBA00022512"/>
    </source>
</evidence>
<keyword evidence="3" id="KW-0964">Secreted</keyword>
<dbReference type="InterPro" id="IPR008966">
    <property type="entry name" value="Adhesion_dom_sf"/>
</dbReference>
<dbReference type="Pfam" id="PF00746">
    <property type="entry name" value="Gram_pos_anchor"/>
    <property type="match status" value="1"/>
</dbReference>
<dbReference type="InterPro" id="IPR004237">
    <property type="entry name" value="Fibron_repeat-bd"/>
</dbReference>
<dbReference type="Gene3D" id="2.60.40.1290">
    <property type="match status" value="1"/>
</dbReference>